<reference evidence="2 3" key="1">
    <citation type="submission" date="2019-08" db="EMBL/GenBank/DDBJ databases">
        <title>Draft genome of C. urealyticum strain VH4248.</title>
        <authorList>
            <person name="Navas J."/>
        </authorList>
    </citation>
    <scope>NUCLEOTIDE SEQUENCE [LARGE SCALE GENOMIC DNA]</scope>
    <source>
        <strain evidence="2 3">VH4248</strain>
    </source>
</reference>
<dbReference type="AlphaFoldDB" id="A0A5D4G1T0"/>
<feature type="transmembrane region" description="Helical" evidence="1">
    <location>
        <begin position="157"/>
        <end position="176"/>
    </location>
</feature>
<comment type="caution">
    <text evidence="2">The sequence shown here is derived from an EMBL/GenBank/DDBJ whole genome shotgun (WGS) entry which is preliminary data.</text>
</comment>
<feature type="transmembrane region" description="Helical" evidence="1">
    <location>
        <begin position="74"/>
        <end position="95"/>
    </location>
</feature>
<proteinExistence type="predicted"/>
<evidence type="ECO:0000313" key="2">
    <source>
        <dbReference type="EMBL" id="TYR20530.1"/>
    </source>
</evidence>
<feature type="transmembrane region" description="Helical" evidence="1">
    <location>
        <begin position="506"/>
        <end position="528"/>
    </location>
</feature>
<feature type="transmembrane region" description="Helical" evidence="1">
    <location>
        <begin position="471"/>
        <end position="494"/>
    </location>
</feature>
<feature type="transmembrane region" description="Helical" evidence="1">
    <location>
        <begin position="196"/>
        <end position="215"/>
    </location>
</feature>
<evidence type="ECO:0000313" key="3">
    <source>
        <dbReference type="Proteomes" id="UP000324726"/>
    </source>
</evidence>
<name>A0A5D4G1T0_9CORY</name>
<accession>A0A5D4G1T0</accession>
<keyword evidence="1" id="KW-0472">Membrane</keyword>
<sequence length="550" mass="58849">MSLSPRQQPAPARAKKSLTRHLIRLHLTMWRRSFKKDWVLIFNAIFMAVFGIAGAIGLGAFSYAMLTQEHEVRLLPLTMAAGALAYLLIVFVWPSPENHLTPQKFATLPVSERQLFPGLTCAAFLQSRALLSLICSLIMAGFGVAGIQASAASGAGLLSALWVIACLAQGIVAVLLGEALGSLSSAMANRVWSERLGYAFSFLFLIAIMGLNFTTNGVQSLDKLLELGMVFSWTPFGAAAGAAASAIEGNAGAAIAQGFIAAATILGCLWLWRTALRFELTHPIRSSSDQATKHTGGVMLRWATAGPRDAVYSRTLRYWRRDVRYSYQAVVFILIGAMFLALGALQGTGVQWYAPFIVAQGVLMINGNDFGLDGPSNWVNMVSGVRPKDLIAGRLLASLTAIGPIFLLIVIGLGAIENFRPLWAGISLLAVCSLVQSLGLSPAFALRFPFPSAAPGTSPMKNRSGTSSNAFILSIVGLLGLFLPLIPGTALLVIDLHDADSWADASRLSAIGIGVQVLISGAIGLFGYRWAVKNTSQRWPKAFAKVRNWV</sequence>
<feature type="transmembrane region" description="Helical" evidence="1">
    <location>
        <begin position="253"/>
        <end position="272"/>
    </location>
</feature>
<dbReference type="EMBL" id="VSZI01000001">
    <property type="protein sequence ID" value="TYR20530.1"/>
    <property type="molecule type" value="Genomic_DNA"/>
</dbReference>
<dbReference type="Proteomes" id="UP000324726">
    <property type="component" value="Unassembled WGS sequence"/>
</dbReference>
<protein>
    <submittedName>
        <fullName evidence="2">ABC transporter permease</fullName>
    </submittedName>
</protein>
<feature type="transmembrane region" description="Helical" evidence="1">
    <location>
        <begin position="393"/>
        <end position="416"/>
    </location>
</feature>
<gene>
    <name evidence="2" type="ORF">FYJ87_06220</name>
</gene>
<keyword evidence="1" id="KW-1133">Transmembrane helix</keyword>
<feature type="transmembrane region" description="Helical" evidence="1">
    <location>
        <begin position="325"/>
        <end position="346"/>
    </location>
</feature>
<feature type="transmembrane region" description="Helical" evidence="1">
    <location>
        <begin position="38"/>
        <end position="62"/>
    </location>
</feature>
<keyword evidence="1" id="KW-0812">Transmembrane</keyword>
<organism evidence="2 3">
    <name type="scientific">Corynebacterium urealyticum</name>
    <dbReference type="NCBI Taxonomy" id="43771"/>
    <lineage>
        <taxon>Bacteria</taxon>
        <taxon>Bacillati</taxon>
        <taxon>Actinomycetota</taxon>
        <taxon>Actinomycetes</taxon>
        <taxon>Mycobacteriales</taxon>
        <taxon>Corynebacteriaceae</taxon>
        <taxon>Corynebacterium</taxon>
    </lineage>
</organism>
<feature type="transmembrane region" description="Helical" evidence="1">
    <location>
        <begin position="115"/>
        <end position="145"/>
    </location>
</feature>
<evidence type="ECO:0000256" key="1">
    <source>
        <dbReference type="SAM" id="Phobius"/>
    </source>
</evidence>